<evidence type="ECO:0000313" key="3">
    <source>
        <dbReference type="Proteomes" id="UP000185003"/>
    </source>
</evidence>
<keyword evidence="3" id="KW-1185">Reference proteome</keyword>
<sequence>MESFLIEHFRKIVPLDESEAAYIASHFTYKKFKKHQFVVQEGAPVPNSFLVAKGSLKSYHTDDNGKEHILQFGFENWWITDFYAHSNETPATINVDCMEDSELYCLSLQDREKLCAELHKVARFFLTKANNGYLAQQQRILSLLNSNARERYEQLLLLYPGILNKVPKQLIAAYLGVSRETLSRL</sequence>
<dbReference type="InterPro" id="IPR014710">
    <property type="entry name" value="RmlC-like_jellyroll"/>
</dbReference>
<evidence type="ECO:0000313" key="2">
    <source>
        <dbReference type="EMBL" id="SIO41946.1"/>
    </source>
</evidence>
<dbReference type="Pfam" id="PF00027">
    <property type="entry name" value="cNMP_binding"/>
    <property type="match status" value="1"/>
</dbReference>
<dbReference type="OrthoDB" id="1092431at2"/>
<feature type="domain" description="Cyclic nucleotide-binding" evidence="1">
    <location>
        <begin position="30"/>
        <end position="116"/>
    </location>
</feature>
<proteinExistence type="predicted"/>
<keyword evidence="2" id="KW-0808">Transferase</keyword>
<organism evidence="2 3">
    <name type="scientific">Chitinophaga niabensis</name>
    <dbReference type="NCBI Taxonomy" id="536979"/>
    <lineage>
        <taxon>Bacteria</taxon>
        <taxon>Pseudomonadati</taxon>
        <taxon>Bacteroidota</taxon>
        <taxon>Chitinophagia</taxon>
        <taxon>Chitinophagales</taxon>
        <taxon>Chitinophagaceae</taxon>
        <taxon>Chitinophaga</taxon>
    </lineage>
</organism>
<accession>A0A1N6JCV6</accession>
<dbReference type="CDD" id="cd00038">
    <property type="entry name" value="CAP_ED"/>
    <property type="match status" value="1"/>
</dbReference>
<dbReference type="Proteomes" id="UP000185003">
    <property type="component" value="Unassembled WGS sequence"/>
</dbReference>
<dbReference type="SUPFAM" id="SSF51206">
    <property type="entry name" value="cAMP-binding domain-like"/>
    <property type="match status" value="1"/>
</dbReference>
<dbReference type="STRING" id="536979.SAMN04488055_3857"/>
<keyword evidence="2" id="KW-0418">Kinase</keyword>
<evidence type="ECO:0000259" key="1">
    <source>
        <dbReference type="Pfam" id="PF00027"/>
    </source>
</evidence>
<dbReference type="RefSeq" id="WP_074241084.1">
    <property type="nucleotide sequence ID" value="NZ_FSRA01000002.1"/>
</dbReference>
<gene>
    <name evidence="2" type="ORF">SAMN04488055_3857</name>
</gene>
<dbReference type="InterPro" id="IPR018490">
    <property type="entry name" value="cNMP-bd_dom_sf"/>
</dbReference>
<name>A0A1N6JCV6_9BACT</name>
<dbReference type="AlphaFoldDB" id="A0A1N6JCV6"/>
<reference evidence="2 3" key="1">
    <citation type="submission" date="2016-11" db="EMBL/GenBank/DDBJ databases">
        <authorList>
            <person name="Jaros S."/>
            <person name="Januszkiewicz K."/>
            <person name="Wedrychowicz H."/>
        </authorList>
    </citation>
    <scope>NUCLEOTIDE SEQUENCE [LARGE SCALE GENOMIC DNA]</scope>
    <source>
        <strain evidence="2 3">DSM 24787</strain>
    </source>
</reference>
<dbReference type="InterPro" id="IPR000595">
    <property type="entry name" value="cNMP-bd_dom"/>
</dbReference>
<dbReference type="Gene3D" id="2.60.120.10">
    <property type="entry name" value="Jelly Rolls"/>
    <property type="match status" value="1"/>
</dbReference>
<dbReference type="EMBL" id="FSRA01000002">
    <property type="protein sequence ID" value="SIO41946.1"/>
    <property type="molecule type" value="Genomic_DNA"/>
</dbReference>
<protein>
    <submittedName>
        <fullName evidence="2">cAMP-binding domain of CRP or a regulatory subunit of cAMP-dependent protein kinases</fullName>
    </submittedName>
</protein>
<dbReference type="GO" id="GO:0016301">
    <property type="term" value="F:kinase activity"/>
    <property type="evidence" value="ECO:0007669"/>
    <property type="project" value="UniProtKB-KW"/>
</dbReference>